<accession>E2E4H9</accession>
<dbReference type="GO" id="GO:0006508">
    <property type="term" value="P:proteolysis"/>
    <property type="evidence" value="ECO:0007669"/>
    <property type="project" value="UniProtKB-KW"/>
</dbReference>
<dbReference type="GO" id="GO:0004252">
    <property type="term" value="F:serine-type endopeptidase activity"/>
    <property type="evidence" value="ECO:0007669"/>
    <property type="project" value="InterPro"/>
</dbReference>
<dbReference type="SUPFAM" id="SSF50494">
    <property type="entry name" value="Trypsin-like serine proteases"/>
    <property type="match status" value="1"/>
</dbReference>
<keyword evidence="2" id="KW-0800">Toxin</keyword>
<dbReference type="InterPro" id="IPR001254">
    <property type="entry name" value="Trypsin_dom"/>
</dbReference>
<dbReference type="InterPro" id="IPR033116">
    <property type="entry name" value="TRYPSIN_SER"/>
</dbReference>
<evidence type="ECO:0000256" key="5">
    <source>
        <dbReference type="ARBA" id="ARBA00022825"/>
    </source>
</evidence>
<dbReference type="PROSITE" id="PS50240">
    <property type="entry name" value="TRYPSIN_DOM"/>
    <property type="match status" value="1"/>
</dbReference>
<dbReference type="SMART" id="SM00020">
    <property type="entry name" value="Tryp_SPc"/>
    <property type="match status" value="1"/>
</dbReference>
<keyword evidence="8" id="KW-0732">Signal</keyword>
<keyword evidence="3 7" id="KW-0645">Protease</keyword>
<evidence type="ECO:0000256" key="8">
    <source>
        <dbReference type="SAM" id="SignalP"/>
    </source>
</evidence>
<dbReference type="GO" id="GO:0090729">
    <property type="term" value="F:toxin activity"/>
    <property type="evidence" value="ECO:0007669"/>
    <property type="project" value="UniProtKB-KW"/>
</dbReference>
<organism evidence="10">
    <name type="scientific">Gerrhonotus infernalis</name>
    <name type="common">Texas alligator lizard</name>
    <name type="synonym">Gerrhonotus liocephalus infernalis</name>
    <dbReference type="NCBI Taxonomy" id="310520"/>
    <lineage>
        <taxon>Eukaryota</taxon>
        <taxon>Metazoa</taxon>
        <taxon>Chordata</taxon>
        <taxon>Craniata</taxon>
        <taxon>Vertebrata</taxon>
        <taxon>Euteleostomi</taxon>
        <taxon>Lepidosauria</taxon>
        <taxon>Squamata</taxon>
        <taxon>Bifurcata</taxon>
        <taxon>Unidentata</taxon>
        <taxon>Episquamata</taxon>
        <taxon>Toxicofera</taxon>
        <taxon>Anguimorpha</taxon>
        <taxon>Neoanguimorpha</taxon>
        <taxon>Anguioidea</taxon>
        <taxon>Anguidae</taxon>
        <taxon>Gerrhonotus</taxon>
    </lineage>
</organism>
<feature type="chain" id="PRO_5003158920" evidence="8">
    <location>
        <begin position="21"/>
        <end position="249"/>
    </location>
</feature>
<dbReference type="EMBL" id="GU441496">
    <property type="protein sequence ID" value="ADK39260.1"/>
    <property type="molecule type" value="mRNA"/>
</dbReference>
<dbReference type="InterPro" id="IPR043504">
    <property type="entry name" value="Peptidase_S1_PA_chymotrypsin"/>
</dbReference>
<feature type="signal peptide" evidence="8">
    <location>
        <begin position="1"/>
        <end position="20"/>
    </location>
</feature>
<protein>
    <submittedName>
        <fullName evidence="10">Kallikrein-Ginf2</fullName>
    </submittedName>
</protein>
<evidence type="ECO:0000256" key="6">
    <source>
        <dbReference type="ARBA" id="ARBA00023157"/>
    </source>
</evidence>
<dbReference type="InterPro" id="IPR001314">
    <property type="entry name" value="Peptidase_S1A"/>
</dbReference>
<dbReference type="CDD" id="cd00190">
    <property type="entry name" value="Tryp_SPc"/>
    <property type="match status" value="1"/>
</dbReference>
<dbReference type="Gene3D" id="2.40.10.10">
    <property type="entry name" value="Trypsin-like serine proteases"/>
    <property type="match status" value="2"/>
</dbReference>
<feature type="domain" description="Peptidase S1" evidence="9">
    <location>
        <begin position="25"/>
        <end position="249"/>
    </location>
</feature>
<comment type="similarity">
    <text evidence="1">Belongs to the peptidase S1 family. Snake venom subfamily.</text>
</comment>
<evidence type="ECO:0000256" key="7">
    <source>
        <dbReference type="RuleBase" id="RU363034"/>
    </source>
</evidence>
<dbReference type="GO" id="GO:0005576">
    <property type="term" value="C:extracellular region"/>
    <property type="evidence" value="ECO:0007669"/>
    <property type="project" value="UniProtKB-ARBA"/>
</dbReference>
<dbReference type="MEROPS" id="S01.481"/>
<evidence type="ECO:0000256" key="4">
    <source>
        <dbReference type="ARBA" id="ARBA00022801"/>
    </source>
</evidence>
<proteinExistence type="evidence at transcript level"/>
<evidence type="ECO:0000256" key="3">
    <source>
        <dbReference type="ARBA" id="ARBA00022670"/>
    </source>
</evidence>
<dbReference type="InterPro" id="IPR018114">
    <property type="entry name" value="TRYPSIN_HIS"/>
</dbReference>
<dbReference type="PANTHER" id="PTHR24271">
    <property type="entry name" value="KALLIKREIN-RELATED"/>
    <property type="match status" value="1"/>
</dbReference>
<dbReference type="Pfam" id="PF00089">
    <property type="entry name" value="Trypsin"/>
    <property type="match status" value="1"/>
</dbReference>
<dbReference type="GO" id="GO:0030141">
    <property type="term" value="C:secretory granule"/>
    <property type="evidence" value="ECO:0007669"/>
    <property type="project" value="TreeGrafter"/>
</dbReference>
<sequence>MEPAKLLALLLLLLPSLVSAHHKRILGGKECNEAEHPWLVLLYESKKPFCSGILLDRNWVVTAAHCYVSGEIEIRLGLHNRNMPRGDEQMRVSAATLCYPDTASTTQNSCADFTADIMMIKLNSPVKYSKHIGPLLLPTGSVFVGTKCRVMGWGTTTTSEVTFPIVPQCANINILENRVCAVAYPSWRMTNDMLCAGDQKGCKDTCQGDSGGPLICGGQLQGIISMGKSPGPGVYTNVNSYFNWILEFI</sequence>
<dbReference type="AlphaFoldDB" id="E2E4H9"/>
<keyword evidence="6" id="KW-1015">Disulfide bond</keyword>
<evidence type="ECO:0000259" key="9">
    <source>
        <dbReference type="PROSITE" id="PS50240"/>
    </source>
</evidence>
<dbReference type="FunFam" id="2.40.10.10:FF:000010">
    <property type="entry name" value="Kallikrein related peptidase 11"/>
    <property type="match status" value="1"/>
</dbReference>
<evidence type="ECO:0000313" key="10">
    <source>
        <dbReference type="EMBL" id="ADK39260.1"/>
    </source>
</evidence>
<evidence type="ECO:0000256" key="2">
    <source>
        <dbReference type="ARBA" id="ARBA00022656"/>
    </source>
</evidence>
<keyword evidence="5 7" id="KW-0720">Serine protease</keyword>
<name>E2E4H9_GERIN</name>
<dbReference type="PROSITE" id="PS00134">
    <property type="entry name" value="TRYPSIN_HIS"/>
    <property type="match status" value="1"/>
</dbReference>
<dbReference type="PROSITE" id="PS00135">
    <property type="entry name" value="TRYPSIN_SER"/>
    <property type="match status" value="1"/>
</dbReference>
<evidence type="ECO:0000256" key="1">
    <source>
        <dbReference type="ARBA" id="ARBA00009228"/>
    </source>
</evidence>
<keyword evidence="4 7" id="KW-0378">Hydrolase</keyword>
<reference evidence="10" key="1">
    <citation type="journal article" date="2010" name="Mol. Cell. Proteomics">
        <title>Functional and structural diversification of the Anguimorpha lizard venom system.</title>
        <authorList>
            <person name="Fry B.G."/>
            <person name="Winter K."/>
            <person name="Norman J.A."/>
            <person name="Roelants K."/>
            <person name="Nabuurs R.J."/>
            <person name="van Osch M.J."/>
            <person name="Teeuwisse W.M."/>
            <person name="van der Weerd L."/>
            <person name="McNaughtan J.E."/>
            <person name="Kwok H.F."/>
            <person name="Scheib H."/>
            <person name="Greisman L."/>
            <person name="Kochva E."/>
            <person name="Miller L.J."/>
            <person name="Gao F."/>
            <person name="Karas J."/>
            <person name="Scanlon D."/>
            <person name="Lin F."/>
            <person name="Kuruppu S."/>
            <person name="Shaw C."/>
            <person name="Wong L."/>
            <person name="Hodgson W.C."/>
        </authorList>
    </citation>
    <scope>NUCLEOTIDE SEQUENCE</scope>
    <source>
        <strain evidence="10">GINF_CL4Ct1</strain>
        <tissue evidence="10">Mandibular venom gland</tissue>
    </source>
</reference>
<dbReference type="InterPro" id="IPR009003">
    <property type="entry name" value="Peptidase_S1_PA"/>
</dbReference>
<dbReference type="PRINTS" id="PR00722">
    <property type="entry name" value="CHYMOTRYPSIN"/>
</dbReference>
<dbReference type="PANTHER" id="PTHR24271:SF47">
    <property type="entry name" value="KALLIKREIN-1"/>
    <property type="match status" value="1"/>
</dbReference>